<keyword evidence="3" id="KW-1185">Reference proteome</keyword>
<name>A0A9D5M5I3_9FIRM</name>
<keyword evidence="1" id="KW-0732">Signal</keyword>
<dbReference type="Proteomes" id="UP000806542">
    <property type="component" value="Unassembled WGS sequence"/>
</dbReference>
<reference evidence="2" key="1">
    <citation type="submission" date="2020-10" db="EMBL/GenBank/DDBJ databases">
        <title>ChiBAC.</title>
        <authorList>
            <person name="Zenner C."/>
            <person name="Hitch T.C.A."/>
            <person name="Clavel T."/>
        </authorList>
    </citation>
    <scope>NUCLEOTIDE SEQUENCE</scope>
    <source>
        <strain evidence="2">DSM 107454</strain>
    </source>
</reference>
<accession>A0A9D5M5I3</accession>
<comment type="caution">
    <text evidence="2">The sequence shown here is derived from an EMBL/GenBank/DDBJ whole genome shotgun (WGS) entry which is preliminary data.</text>
</comment>
<dbReference type="RefSeq" id="WP_226393621.1">
    <property type="nucleotide sequence ID" value="NZ_JADCKB010000034.1"/>
</dbReference>
<evidence type="ECO:0000313" key="3">
    <source>
        <dbReference type="Proteomes" id="UP000806542"/>
    </source>
</evidence>
<proteinExistence type="predicted"/>
<protein>
    <recommendedName>
        <fullName evidence="4">Lipocalin-like domain-containing protein</fullName>
    </recommendedName>
</protein>
<dbReference type="PROSITE" id="PS51257">
    <property type="entry name" value="PROKAR_LIPOPROTEIN"/>
    <property type="match status" value="1"/>
</dbReference>
<dbReference type="AlphaFoldDB" id="A0A9D5M5I3"/>
<evidence type="ECO:0000313" key="2">
    <source>
        <dbReference type="EMBL" id="MBE5041084.1"/>
    </source>
</evidence>
<evidence type="ECO:0008006" key="4">
    <source>
        <dbReference type="Google" id="ProtNLM"/>
    </source>
</evidence>
<organism evidence="2 3">
    <name type="scientific">Ructibacterium gallinarum</name>
    <dbReference type="NCBI Taxonomy" id="2779355"/>
    <lineage>
        <taxon>Bacteria</taxon>
        <taxon>Bacillati</taxon>
        <taxon>Bacillota</taxon>
        <taxon>Clostridia</taxon>
        <taxon>Eubacteriales</taxon>
        <taxon>Oscillospiraceae</taxon>
        <taxon>Ructibacterium</taxon>
    </lineage>
</organism>
<dbReference type="EMBL" id="JADCKB010000034">
    <property type="protein sequence ID" value="MBE5041084.1"/>
    <property type="molecule type" value="Genomic_DNA"/>
</dbReference>
<feature type="chain" id="PRO_5039174728" description="Lipocalin-like domain-containing protein" evidence="1">
    <location>
        <begin position="28"/>
        <end position="164"/>
    </location>
</feature>
<gene>
    <name evidence="2" type="ORF">INF28_11500</name>
</gene>
<feature type="signal peptide" evidence="1">
    <location>
        <begin position="1"/>
        <end position="27"/>
    </location>
</feature>
<sequence>MKKKIIALCAAVTVSAALLSGCSLWNAVSKIGGADGPTAVYVTEPSATPVPKTPQELIVGKWAFDHAEDGNGNKIDVSQIQASDASVTGLLQKALSSGTTLEFTEAGKIKISFLSAEYAFDSDTTIKISGGVLPQAFEKIPVTVTEDTLTVKAGNYAVVLSRAE</sequence>
<evidence type="ECO:0000256" key="1">
    <source>
        <dbReference type="SAM" id="SignalP"/>
    </source>
</evidence>